<dbReference type="EMBL" id="CAQN01000746">
    <property type="protein sequence ID" value="CCQ68345.1"/>
    <property type="molecule type" value="Genomic_DNA"/>
</dbReference>
<protein>
    <submittedName>
        <fullName evidence="1">Uncharacterized protein</fullName>
    </submittedName>
</protein>
<gene>
    <name evidence="1" type="ORF">CWATWH0402_3687</name>
</gene>
<reference evidence="1 2" key="2">
    <citation type="submission" date="2013-09" db="EMBL/GenBank/DDBJ databases">
        <title>Whole genome comparison of six Crocosphaera watsonii strains with differing phenotypes.</title>
        <authorList>
            <person name="Bench S.R."/>
            <person name="Heller P."/>
            <person name="Frank I."/>
            <person name="Arciniega M."/>
            <person name="Shilova I.N."/>
            <person name="Zehr J.P."/>
        </authorList>
    </citation>
    <scope>NUCLEOTIDE SEQUENCE [LARGE SCALE GENOMIC DNA]</scope>
    <source>
        <strain evidence="1 2">WH 0402</strain>
    </source>
</reference>
<evidence type="ECO:0000313" key="2">
    <source>
        <dbReference type="Proteomes" id="UP000018130"/>
    </source>
</evidence>
<dbReference type="Proteomes" id="UP000018130">
    <property type="component" value="Unassembled WGS sequence"/>
</dbReference>
<reference evidence="1 2" key="1">
    <citation type="submission" date="2013-01" db="EMBL/GenBank/DDBJ databases">
        <authorList>
            <person name="Bench S."/>
        </authorList>
    </citation>
    <scope>NUCLEOTIDE SEQUENCE [LARGE SCALE GENOMIC DNA]</scope>
    <source>
        <strain evidence="1 2">WH 0402</strain>
    </source>
</reference>
<name>T2JT33_CROWT</name>
<dbReference type="AlphaFoldDB" id="T2JT33"/>
<accession>T2JT33</accession>
<proteinExistence type="predicted"/>
<comment type="caution">
    <text evidence="1">The sequence shown here is derived from an EMBL/GenBank/DDBJ whole genome shotgun (WGS) entry which is preliminary data.</text>
</comment>
<organism evidence="1 2">
    <name type="scientific">Crocosphaera watsonii WH 0402</name>
    <dbReference type="NCBI Taxonomy" id="1284629"/>
    <lineage>
        <taxon>Bacteria</taxon>
        <taxon>Bacillati</taxon>
        <taxon>Cyanobacteriota</taxon>
        <taxon>Cyanophyceae</taxon>
        <taxon>Oscillatoriophycideae</taxon>
        <taxon>Chroococcales</taxon>
        <taxon>Aphanothecaceae</taxon>
        <taxon>Crocosphaera</taxon>
    </lineage>
</organism>
<sequence length="88" mass="10362">MLQQYPDDFLGVKSVISYQLSVISYQFFTPHTLPSPHHPVTPSPRHQRLPTQVVLVYFLGIIRYINYEKTLFFSTRNRKKVCLWGAFC</sequence>
<evidence type="ECO:0000313" key="1">
    <source>
        <dbReference type="EMBL" id="CCQ68345.1"/>
    </source>
</evidence>